<evidence type="ECO:0000256" key="5">
    <source>
        <dbReference type="ARBA" id="ARBA00022729"/>
    </source>
</evidence>
<dbReference type="Proteomes" id="UP000198994">
    <property type="component" value="Unassembled WGS sequence"/>
</dbReference>
<organism evidence="8 9">
    <name type="scientific">Salipiger thiooxidans</name>
    <dbReference type="NCBI Taxonomy" id="282683"/>
    <lineage>
        <taxon>Bacteria</taxon>
        <taxon>Pseudomonadati</taxon>
        <taxon>Pseudomonadota</taxon>
        <taxon>Alphaproteobacteria</taxon>
        <taxon>Rhodobacterales</taxon>
        <taxon>Roseobacteraceae</taxon>
        <taxon>Salipiger</taxon>
    </lineage>
</organism>
<evidence type="ECO:0000313" key="8">
    <source>
        <dbReference type="EMBL" id="SDE14428.1"/>
    </source>
</evidence>
<dbReference type="PANTHER" id="PTHR30532">
    <property type="entry name" value="IRON III DICITRATE-BINDING PERIPLASMIC PROTEIN"/>
    <property type="match status" value="1"/>
</dbReference>
<accession>A0A1G7AHL5</accession>
<dbReference type="STRING" id="282683.SAMN04488105_101163"/>
<evidence type="ECO:0000256" key="6">
    <source>
        <dbReference type="SAM" id="SignalP"/>
    </source>
</evidence>
<dbReference type="InterPro" id="IPR051313">
    <property type="entry name" value="Bact_iron-sidero_bind"/>
</dbReference>
<keyword evidence="3" id="KW-0813">Transport</keyword>
<keyword evidence="4" id="KW-0410">Iron transport</keyword>
<dbReference type="OrthoDB" id="1846031at2"/>
<dbReference type="RefSeq" id="WP_089954267.1">
    <property type="nucleotide sequence ID" value="NZ_FNAV01000001.1"/>
</dbReference>
<dbReference type="PROSITE" id="PS51318">
    <property type="entry name" value="TAT"/>
    <property type="match status" value="1"/>
</dbReference>
<comment type="similarity">
    <text evidence="2">Belongs to the bacterial solute-binding protein 8 family.</text>
</comment>
<dbReference type="Gene3D" id="3.40.50.1980">
    <property type="entry name" value="Nitrogenase molybdenum iron protein domain"/>
    <property type="match status" value="2"/>
</dbReference>
<keyword evidence="4" id="KW-0406">Ion transport</keyword>
<keyword evidence="9" id="KW-1185">Reference proteome</keyword>
<evidence type="ECO:0000313" key="9">
    <source>
        <dbReference type="Proteomes" id="UP000198994"/>
    </source>
</evidence>
<dbReference type="EMBL" id="FNAV01000001">
    <property type="protein sequence ID" value="SDE14428.1"/>
    <property type="molecule type" value="Genomic_DNA"/>
</dbReference>
<feature type="domain" description="Fe/B12 periplasmic-binding" evidence="7">
    <location>
        <begin position="55"/>
        <end position="322"/>
    </location>
</feature>
<keyword evidence="4" id="KW-0408">Iron</keyword>
<dbReference type="Pfam" id="PF01497">
    <property type="entry name" value="Peripla_BP_2"/>
    <property type="match status" value="1"/>
</dbReference>
<evidence type="ECO:0000256" key="3">
    <source>
        <dbReference type="ARBA" id="ARBA00022448"/>
    </source>
</evidence>
<gene>
    <name evidence="8" type="ORF">SAMN04488105_101163</name>
</gene>
<evidence type="ECO:0000259" key="7">
    <source>
        <dbReference type="PROSITE" id="PS50983"/>
    </source>
</evidence>
<dbReference type="GO" id="GO:1901678">
    <property type="term" value="P:iron coordination entity transport"/>
    <property type="evidence" value="ECO:0007669"/>
    <property type="project" value="UniProtKB-ARBA"/>
</dbReference>
<evidence type="ECO:0000256" key="1">
    <source>
        <dbReference type="ARBA" id="ARBA00004196"/>
    </source>
</evidence>
<dbReference type="PROSITE" id="PS50983">
    <property type="entry name" value="FE_B12_PBP"/>
    <property type="match status" value="1"/>
</dbReference>
<feature type="chain" id="PRO_5011591524" evidence="6">
    <location>
        <begin position="34"/>
        <end position="340"/>
    </location>
</feature>
<keyword evidence="5 6" id="KW-0732">Signal</keyword>
<protein>
    <submittedName>
        <fullName evidence="8">Iron complex transport system substrate-binding protein</fullName>
    </submittedName>
</protein>
<evidence type="ECO:0000256" key="4">
    <source>
        <dbReference type="ARBA" id="ARBA00022496"/>
    </source>
</evidence>
<dbReference type="CDD" id="cd01146">
    <property type="entry name" value="FhuD"/>
    <property type="match status" value="1"/>
</dbReference>
<dbReference type="InterPro" id="IPR002491">
    <property type="entry name" value="ABC_transptr_periplasmic_BD"/>
</dbReference>
<dbReference type="GO" id="GO:0030288">
    <property type="term" value="C:outer membrane-bounded periplasmic space"/>
    <property type="evidence" value="ECO:0007669"/>
    <property type="project" value="TreeGrafter"/>
</dbReference>
<reference evidence="9" key="1">
    <citation type="submission" date="2016-10" db="EMBL/GenBank/DDBJ databases">
        <authorList>
            <person name="Varghese N."/>
            <person name="Submissions S."/>
        </authorList>
    </citation>
    <scope>NUCLEOTIDE SEQUENCE [LARGE SCALE GENOMIC DNA]</scope>
    <source>
        <strain evidence="9">DSM 10146</strain>
    </source>
</reference>
<dbReference type="SUPFAM" id="SSF53807">
    <property type="entry name" value="Helical backbone' metal receptor"/>
    <property type="match status" value="1"/>
</dbReference>
<proteinExistence type="inferred from homology"/>
<dbReference type="PANTHER" id="PTHR30532:SF24">
    <property type="entry name" value="FERRIC ENTEROBACTIN-BINDING PERIPLASMIC PROTEIN FEPB"/>
    <property type="match status" value="1"/>
</dbReference>
<comment type="subcellular location">
    <subcellularLocation>
        <location evidence="1">Cell envelope</location>
    </subcellularLocation>
</comment>
<sequence>MSSAHTPKAPSRISRRGLLAGAGSLLAAPAAMAQASGLRFVHAYGETVLERPARRVVSLGYNTHDTVLAFGVAPVGTRYWYGDYAYGVWPWAQPYLGEAKPVMMTGEVSIETVASLAPDLILGTGSGISQAEYAMLSQIAPVLMQSEEFSTYGTPWQSETRTVGRALGMEDKAEALISGVETTFAAARDRHPDWAGRTAVAAWHDGGQTGAFMAEDTRARFLRELGFRAPDALAETAAIDGFYTTLSPEDLSPIDADLLVWISSAERAADLVALAMRRTLGAYAEGREVFADELIAGDMSFGSVLSLPYALERLEEPFALALDGNPATVVPSAAKAGLAP</sequence>
<dbReference type="AlphaFoldDB" id="A0A1G7AHL5"/>
<dbReference type="InterPro" id="IPR006311">
    <property type="entry name" value="TAT_signal"/>
</dbReference>
<evidence type="ECO:0000256" key="2">
    <source>
        <dbReference type="ARBA" id="ARBA00008814"/>
    </source>
</evidence>
<name>A0A1G7AHL5_9RHOB</name>
<feature type="signal peptide" evidence="6">
    <location>
        <begin position="1"/>
        <end position="33"/>
    </location>
</feature>